<dbReference type="Pfam" id="PF02775">
    <property type="entry name" value="TPP_enzyme_C"/>
    <property type="match status" value="1"/>
</dbReference>
<dbReference type="CDD" id="cd07035">
    <property type="entry name" value="TPP_PYR_POX_like"/>
    <property type="match status" value="1"/>
</dbReference>
<evidence type="ECO:0000259" key="8">
    <source>
        <dbReference type="Pfam" id="PF02776"/>
    </source>
</evidence>
<evidence type="ECO:0000313" key="9">
    <source>
        <dbReference type="EMBL" id="MEX5719818.1"/>
    </source>
</evidence>
<dbReference type="InterPro" id="IPR011766">
    <property type="entry name" value="TPP_enzyme_TPP-bd"/>
</dbReference>
<accession>A0ABV3XGW2</accession>
<keyword evidence="10" id="KW-1185">Reference proteome</keyword>
<feature type="compositionally biased region" description="Basic and acidic residues" evidence="5">
    <location>
        <begin position="334"/>
        <end position="350"/>
    </location>
</feature>
<evidence type="ECO:0000256" key="2">
    <source>
        <dbReference type="ARBA" id="ARBA00007812"/>
    </source>
</evidence>
<dbReference type="Gene3D" id="3.40.50.1220">
    <property type="entry name" value="TPP-binding domain"/>
    <property type="match status" value="1"/>
</dbReference>
<evidence type="ECO:0000256" key="1">
    <source>
        <dbReference type="ARBA" id="ARBA00001964"/>
    </source>
</evidence>
<organism evidence="9 10">
    <name type="scientific">Geodermatophilus maliterrae</name>
    <dbReference type="NCBI Taxonomy" id="3162531"/>
    <lineage>
        <taxon>Bacteria</taxon>
        <taxon>Bacillati</taxon>
        <taxon>Actinomycetota</taxon>
        <taxon>Actinomycetes</taxon>
        <taxon>Geodermatophilales</taxon>
        <taxon>Geodermatophilaceae</taxon>
        <taxon>Geodermatophilus</taxon>
    </lineage>
</organism>
<evidence type="ECO:0000256" key="5">
    <source>
        <dbReference type="SAM" id="MobiDB-lite"/>
    </source>
</evidence>
<evidence type="ECO:0000313" key="10">
    <source>
        <dbReference type="Proteomes" id="UP001560045"/>
    </source>
</evidence>
<dbReference type="InterPro" id="IPR029061">
    <property type="entry name" value="THDP-binding"/>
</dbReference>
<protein>
    <submittedName>
        <fullName evidence="9">Thiamine pyrophosphate-binding protein</fullName>
    </submittedName>
</protein>
<feature type="domain" description="Thiamine pyrophosphate enzyme TPP-binding" evidence="7">
    <location>
        <begin position="390"/>
        <end position="528"/>
    </location>
</feature>
<dbReference type="Proteomes" id="UP001560045">
    <property type="component" value="Unassembled WGS sequence"/>
</dbReference>
<dbReference type="InterPro" id="IPR012000">
    <property type="entry name" value="Thiamin_PyroP_enz_cen_dom"/>
</dbReference>
<dbReference type="InterPro" id="IPR012001">
    <property type="entry name" value="Thiamin_PyroP_enz_TPP-bd_dom"/>
</dbReference>
<comment type="cofactor">
    <cofactor evidence="1">
        <name>thiamine diphosphate</name>
        <dbReference type="ChEBI" id="CHEBI:58937"/>
    </cofactor>
</comment>
<dbReference type="CDD" id="cd00568">
    <property type="entry name" value="TPP_enzymes"/>
    <property type="match status" value="1"/>
</dbReference>
<dbReference type="PROSITE" id="PS00187">
    <property type="entry name" value="TPP_ENZYMES"/>
    <property type="match status" value="1"/>
</dbReference>
<feature type="region of interest" description="Disordered" evidence="5">
    <location>
        <begin position="332"/>
        <end position="357"/>
    </location>
</feature>
<dbReference type="Pfam" id="PF00205">
    <property type="entry name" value="TPP_enzyme_M"/>
    <property type="match status" value="1"/>
</dbReference>
<feature type="domain" description="Thiamine pyrophosphate enzyme central" evidence="6">
    <location>
        <begin position="197"/>
        <end position="324"/>
    </location>
</feature>
<reference evidence="9 10" key="1">
    <citation type="submission" date="2024-06" db="EMBL/GenBank/DDBJ databases">
        <title>Draft genome sequence of Geodermatophilus badlandi, a novel member of the Geodermatophilaceae isolated from badland sedimentary rocks in the Red desert, Wyoming, USA.</title>
        <authorList>
            <person name="Ben Tekaya S."/>
            <person name="Nouioui I."/>
            <person name="Flores G.M."/>
            <person name="Shaal M.N."/>
            <person name="Bredoire F."/>
            <person name="Basile F."/>
            <person name="Van Diepen L."/>
            <person name="Ward N.L."/>
        </authorList>
    </citation>
    <scope>NUCLEOTIDE SEQUENCE [LARGE SCALE GENOMIC DNA]</scope>
    <source>
        <strain evidence="9 10">WL48A</strain>
    </source>
</reference>
<dbReference type="SUPFAM" id="SSF52518">
    <property type="entry name" value="Thiamin diphosphate-binding fold (THDP-binding)"/>
    <property type="match status" value="2"/>
</dbReference>
<feature type="domain" description="Thiamine pyrophosphate enzyme N-terminal TPP-binding" evidence="8">
    <location>
        <begin position="6"/>
        <end position="121"/>
    </location>
</feature>
<gene>
    <name evidence="9" type="ORF">ABQ292_15750</name>
</gene>
<keyword evidence="3 4" id="KW-0786">Thiamine pyrophosphate</keyword>
<proteinExistence type="inferred from homology"/>
<dbReference type="EMBL" id="JBFNXQ010000051">
    <property type="protein sequence ID" value="MEX5719818.1"/>
    <property type="molecule type" value="Genomic_DNA"/>
</dbReference>
<evidence type="ECO:0000256" key="3">
    <source>
        <dbReference type="ARBA" id="ARBA00023052"/>
    </source>
</evidence>
<dbReference type="SUPFAM" id="SSF52467">
    <property type="entry name" value="DHS-like NAD/FAD-binding domain"/>
    <property type="match status" value="1"/>
</dbReference>
<dbReference type="InterPro" id="IPR045229">
    <property type="entry name" value="TPP_enz"/>
</dbReference>
<dbReference type="Pfam" id="PF02776">
    <property type="entry name" value="TPP_enzyme_N"/>
    <property type="match status" value="1"/>
</dbReference>
<evidence type="ECO:0000259" key="6">
    <source>
        <dbReference type="Pfam" id="PF00205"/>
    </source>
</evidence>
<sequence>MTAVRNGGSAVVDALVSEGVTDVFGIPGTHSLELYRALAHRRLRHVTTRSEQGAGYAADGYARATGRPGVCFVTSGPAVNNVAAPVGTAHGDSVPLLVVAPGPPRGLEGADVGELHEMRDQRGHMAAVAERAVRVSSPGEAAAAVHESFAHWRGHRQRPHFLEVPLDVLTEAWSGEDPGQLSAPDHPGPGADDLVLAARRLAGAERPALLVGRGAVAAAGTVRVLAELLDAPVVTTVNGKGVLSETHPLSVGASVRLEPAQRLLTDADVVLVVGTALSDAELWGWEPDLPGTTIRVDVEAGQLSKRLTPTVGLHGDAATVLARLAELLATDPPAARRDGPARARQAREDSAGAAAPEAGPWAELNRALAAALPPETIVAGDSSQVTYYGTAHFWPVSAPAQLLYPTVYATLGYGLPAAVGAGVGAPGRPVLALVGDGALMFSLAELATAVEQRLPLPVVVVNDHGYTEIRDGMRRAGIPPFAVDLHTPDFAAVGRAMGARGVCARSVEDAVSAVVQALDADGPSVVEVDAGALAAAAGAP</sequence>
<name>A0ABV3XGW2_9ACTN</name>
<comment type="similarity">
    <text evidence="2 4">Belongs to the TPP enzyme family.</text>
</comment>
<dbReference type="PANTHER" id="PTHR18968:SF13">
    <property type="entry name" value="ACETOLACTATE SYNTHASE CATALYTIC SUBUNIT, MITOCHONDRIAL"/>
    <property type="match status" value="1"/>
</dbReference>
<dbReference type="PANTHER" id="PTHR18968">
    <property type="entry name" value="THIAMINE PYROPHOSPHATE ENZYMES"/>
    <property type="match status" value="1"/>
</dbReference>
<dbReference type="InterPro" id="IPR000399">
    <property type="entry name" value="TPP-bd_CS"/>
</dbReference>
<dbReference type="InterPro" id="IPR029035">
    <property type="entry name" value="DHS-like_NAD/FAD-binding_dom"/>
</dbReference>
<evidence type="ECO:0000259" key="7">
    <source>
        <dbReference type="Pfam" id="PF02775"/>
    </source>
</evidence>
<evidence type="ECO:0000256" key="4">
    <source>
        <dbReference type="RuleBase" id="RU362132"/>
    </source>
</evidence>
<comment type="caution">
    <text evidence="9">The sequence shown here is derived from an EMBL/GenBank/DDBJ whole genome shotgun (WGS) entry which is preliminary data.</text>
</comment>
<dbReference type="Gene3D" id="3.40.50.970">
    <property type="match status" value="2"/>
</dbReference>
<dbReference type="RefSeq" id="WP_369208026.1">
    <property type="nucleotide sequence ID" value="NZ_JBFNXQ010000051.1"/>
</dbReference>